<dbReference type="InterPro" id="IPR015422">
    <property type="entry name" value="PyrdxlP-dep_Trfase_small"/>
</dbReference>
<dbReference type="EMBL" id="JACGCM010001398">
    <property type="protein sequence ID" value="KAF6155883.1"/>
    <property type="molecule type" value="Genomic_DNA"/>
</dbReference>
<evidence type="ECO:0000259" key="6">
    <source>
        <dbReference type="Pfam" id="PF00155"/>
    </source>
</evidence>
<dbReference type="FunFam" id="3.90.1150.10:FF:000040">
    <property type="entry name" value="Tyrosine aminotransferase"/>
    <property type="match status" value="1"/>
</dbReference>
<dbReference type="Gene3D" id="3.90.1150.10">
    <property type="entry name" value="Aspartate Aminotransferase, domain 1"/>
    <property type="match status" value="1"/>
</dbReference>
<evidence type="ECO:0000313" key="8">
    <source>
        <dbReference type="Proteomes" id="UP000541444"/>
    </source>
</evidence>
<accession>A0A7J7MLW5</accession>
<name>A0A7J7MLW5_9MAGN</name>
<dbReference type="PANTHER" id="PTHR45744:SF11">
    <property type="entry name" value="TYROSINE AMINOTRANSFERASE"/>
    <property type="match status" value="1"/>
</dbReference>
<evidence type="ECO:0000256" key="2">
    <source>
        <dbReference type="ARBA" id="ARBA00007441"/>
    </source>
</evidence>
<dbReference type="NCBIfam" id="TIGR01265">
    <property type="entry name" value="tyr_nico_aTase"/>
    <property type="match status" value="1"/>
</dbReference>
<dbReference type="PIRSF" id="PIRSF000517">
    <property type="entry name" value="Tyr_transaminase"/>
    <property type="match status" value="1"/>
</dbReference>
<dbReference type="OrthoDB" id="7042322at2759"/>
<dbReference type="GO" id="GO:0030170">
    <property type="term" value="F:pyridoxal phosphate binding"/>
    <property type="evidence" value="ECO:0007669"/>
    <property type="project" value="InterPro"/>
</dbReference>
<evidence type="ECO:0000256" key="3">
    <source>
        <dbReference type="ARBA" id="ARBA00022898"/>
    </source>
</evidence>
<dbReference type="InterPro" id="IPR015421">
    <property type="entry name" value="PyrdxlP-dep_Trfase_major"/>
</dbReference>
<reference evidence="7 8" key="1">
    <citation type="journal article" date="2020" name="IScience">
        <title>Genome Sequencing of the Endangered Kingdonia uniflora (Circaeasteraceae, Ranunculales) Reveals Potential Mechanisms of Evolutionary Specialization.</title>
        <authorList>
            <person name="Sun Y."/>
            <person name="Deng T."/>
            <person name="Zhang A."/>
            <person name="Moore M.J."/>
            <person name="Landis J.B."/>
            <person name="Lin N."/>
            <person name="Zhang H."/>
            <person name="Zhang X."/>
            <person name="Huang J."/>
            <person name="Zhang X."/>
            <person name="Sun H."/>
            <person name="Wang H."/>
        </authorList>
    </citation>
    <scope>NUCLEOTIDE SEQUENCE [LARGE SCALE GENOMIC DNA]</scope>
    <source>
        <strain evidence="7">TB1705</strain>
        <tissue evidence="7">Leaf</tissue>
    </source>
</reference>
<dbReference type="SUPFAM" id="SSF53383">
    <property type="entry name" value="PLP-dependent transferases"/>
    <property type="match status" value="1"/>
</dbReference>
<protein>
    <recommendedName>
        <fullName evidence="6">Aminotransferase class I/classII large domain-containing protein</fullName>
    </recommendedName>
</protein>
<keyword evidence="8" id="KW-1185">Reference proteome</keyword>
<dbReference type="CDD" id="cd00609">
    <property type="entry name" value="AAT_like"/>
    <property type="match status" value="1"/>
</dbReference>
<sequence length="418" mass="46159">MDNGKVWGFKPNANISLDSSSTIRGILGMLMDSRDHKEERPVIPLGHGDPSSFPIFRTSQVAEDAVAEALRSANFNSYSPSIGILPARRAVADYLSRDLPYKLSPDDVFLTIGCIQAIETTLAVLARPGANILLPRPGFPLYESRAAFSNLEIRHFDLLPENNWEVDLDAVEALADENTTAIVIINPGNPCGNVFKYEHLKKIAETAKKLGILIISDEVYGHLTFGSNPFVPMGVFGSIVPVITVGSISKRWIVPGWRIGWIVITDPKGVLKETKIVDCIKGCLNISTDPATFIQAAIPKILEKTKKDFFSNILAIVEESAEICYNEIKEIDCISCPHKPEGSMFLMAKINESLLEDIIDDMDFCFKLAKEESVIILPGTLVGLKNWLRITFALDQSSAREGMGRVKAFCKRHAKQLQ</sequence>
<comment type="similarity">
    <text evidence="2 4">Belongs to the class-I pyridoxal-phosphate-dependent aminotransferase family.</text>
</comment>
<dbReference type="InterPro" id="IPR015424">
    <property type="entry name" value="PyrdxlP-dep_Trfase"/>
</dbReference>
<dbReference type="Pfam" id="PF00155">
    <property type="entry name" value="Aminotran_1_2"/>
    <property type="match status" value="1"/>
</dbReference>
<dbReference type="Gene3D" id="3.40.640.10">
    <property type="entry name" value="Type I PLP-dependent aspartate aminotransferase-like (Major domain)"/>
    <property type="match status" value="1"/>
</dbReference>
<evidence type="ECO:0000256" key="5">
    <source>
        <dbReference type="PIRSR" id="PIRSR000517-1"/>
    </source>
</evidence>
<feature type="domain" description="Aminotransferase class I/classII large" evidence="6">
    <location>
        <begin position="41"/>
        <end position="403"/>
    </location>
</feature>
<dbReference type="PANTHER" id="PTHR45744">
    <property type="entry name" value="TYROSINE AMINOTRANSFERASE"/>
    <property type="match status" value="1"/>
</dbReference>
<evidence type="ECO:0000313" key="7">
    <source>
        <dbReference type="EMBL" id="KAF6155883.1"/>
    </source>
</evidence>
<evidence type="ECO:0000256" key="4">
    <source>
        <dbReference type="PIRNR" id="PIRNR000517"/>
    </source>
</evidence>
<comment type="caution">
    <text evidence="7">The sequence shown here is derived from an EMBL/GenBank/DDBJ whole genome shotgun (WGS) entry which is preliminary data.</text>
</comment>
<dbReference type="InterPro" id="IPR005958">
    <property type="entry name" value="TyrNic_aminoTrfase"/>
</dbReference>
<dbReference type="FunFam" id="3.40.640.10:FF:000048">
    <property type="entry name" value="tyrosine aminotransferase"/>
    <property type="match status" value="1"/>
</dbReference>
<dbReference type="GO" id="GO:0004838">
    <property type="term" value="F:L-tyrosine-2-oxoglutarate transaminase activity"/>
    <property type="evidence" value="ECO:0007669"/>
    <property type="project" value="TreeGrafter"/>
</dbReference>
<evidence type="ECO:0000256" key="1">
    <source>
        <dbReference type="ARBA" id="ARBA00001933"/>
    </source>
</evidence>
<organism evidence="7 8">
    <name type="scientific">Kingdonia uniflora</name>
    <dbReference type="NCBI Taxonomy" id="39325"/>
    <lineage>
        <taxon>Eukaryota</taxon>
        <taxon>Viridiplantae</taxon>
        <taxon>Streptophyta</taxon>
        <taxon>Embryophyta</taxon>
        <taxon>Tracheophyta</taxon>
        <taxon>Spermatophyta</taxon>
        <taxon>Magnoliopsida</taxon>
        <taxon>Ranunculales</taxon>
        <taxon>Circaeasteraceae</taxon>
        <taxon>Kingdonia</taxon>
    </lineage>
</organism>
<feature type="modified residue" description="N6-(pyridoxal phosphate)lysine" evidence="5">
    <location>
        <position position="250"/>
    </location>
</feature>
<proteinExistence type="inferred from homology"/>
<dbReference type="Proteomes" id="UP000541444">
    <property type="component" value="Unassembled WGS sequence"/>
</dbReference>
<dbReference type="GO" id="GO:0006572">
    <property type="term" value="P:L-tyrosine catabolic process"/>
    <property type="evidence" value="ECO:0007669"/>
    <property type="project" value="TreeGrafter"/>
</dbReference>
<keyword evidence="3 4" id="KW-0663">Pyridoxal phosphate</keyword>
<comment type="cofactor">
    <cofactor evidence="1 4 5">
        <name>pyridoxal 5'-phosphate</name>
        <dbReference type="ChEBI" id="CHEBI:597326"/>
    </cofactor>
</comment>
<gene>
    <name evidence="7" type="ORF">GIB67_039214</name>
</gene>
<dbReference type="InterPro" id="IPR004839">
    <property type="entry name" value="Aminotransferase_I/II_large"/>
</dbReference>
<dbReference type="AlphaFoldDB" id="A0A7J7MLW5"/>